<dbReference type="Proteomes" id="UP000675554">
    <property type="component" value="Unassembled WGS sequence"/>
</dbReference>
<dbReference type="InterPro" id="IPR057326">
    <property type="entry name" value="KR_dom"/>
</dbReference>
<dbReference type="AlphaFoldDB" id="A0A8T4IWF2"/>
<evidence type="ECO:0000259" key="3">
    <source>
        <dbReference type="SMART" id="SM00822"/>
    </source>
</evidence>
<evidence type="ECO:0000313" key="4">
    <source>
        <dbReference type="EMBL" id="MBR7675978.1"/>
    </source>
</evidence>
<dbReference type="Pfam" id="PF13561">
    <property type="entry name" value="adh_short_C2"/>
    <property type="match status" value="1"/>
</dbReference>
<comment type="similarity">
    <text evidence="1">Belongs to the short-chain dehydrogenases/reductases (SDR) family.</text>
</comment>
<gene>
    <name evidence="4" type="ORF">KDA82_23795</name>
</gene>
<evidence type="ECO:0000256" key="1">
    <source>
        <dbReference type="ARBA" id="ARBA00006484"/>
    </source>
</evidence>
<dbReference type="FunFam" id="3.40.50.720:FF:000084">
    <property type="entry name" value="Short-chain dehydrogenase reductase"/>
    <property type="match status" value="1"/>
</dbReference>
<evidence type="ECO:0000313" key="5">
    <source>
        <dbReference type="Proteomes" id="UP000675554"/>
    </source>
</evidence>
<accession>A0A8T4IWF2</accession>
<dbReference type="PRINTS" id="PR00081">
    <property type="entry name" value="GDHRDH"/>
</dbReference>
<dbReference type="PANTHER" id="PTHR42760:SF115">
    <property type="entry name" value="3-OXOACYL-[ACYL-CARRIER-PROTEIN] REDUCTASE FABG"/>
    <property type="match status" value="1"/>
</dbReference>
<protein>
    <submittedName>
        <fullName evidence="4">SDR family oxidoreductase</fullName>
    </submittedName>
</protein>
<dbReference type="InterPro" id="IPR036291">
    <property type="entry name" value="NAD(P)-bd_dom_sf"/>
</dbReference>
<dbReference type="InterPro" id="IPR002347">
    <property type="entry name" value="SDR_fam"/>
</dbReference>
<dbReference type="Gene3D" id="3.40.50.720">
    <property type="entry name" value="NAD(P)-binding Rossmann-like Domain"/>
    <property type="match status" value="1"/>
</dbReference>
<keyword evidence="2" id="KW-0560">Oxidoreductase</keyword>
<evidence type="ECO:0000256" key="2">
    <source>
        <dbReference type="ARBA" id="ARBA00023002"/>
    </source>
</evidence>
<proteinExistence type="inferred from homology"/>
<reference evidence="4" key="1">
    <citation type="submission" date="2021-04" db="EMBL/GenBank/DDBJ databases">
        <title>Sequencing of actinobacteria type strains.</title>
        <authorList>
            <person name="Nguyen G.-S."/>
            <person name="Wentzel A."/>
        </authorList>
    </citation>
    <scope>NUCLEOTIDE SEQUENCE</scope>
    <source>
        <strain evidence="4">DSM 42095</strain>
    </source>
</reference>
<dbReference type="GO" id="GO:0016616">
    <property type="term" value="F:oxidoreductase activity, acting on the CH-OH group of donors, NAD or NADP as acceptor"/>
    <property type="evidence" value="ECO:0007669"/>
    <property type="project" value="TreeGrafter"/>
</dbReference>
<sequence length="288" mass="29429">MKKEPSVNTLDSFRLDGARALVTGASRGIGQAIALALAEAGADVAIAARSTEALRGTAEQIARTGRDAFPLAGDFSVPEAAAEVVTRAAETLGGLDTVVHCAGVLPTLPDGSPILAPLQDTEQEDWNTVLTVNLNASAALCRQAHRYLVGSTRAAVVLLSSTSGLIGSPTMEAYAASKAAQVSLARSLGVGWARQGIRVNALCAGWTRTDLTAPFEDAVPVSEWLMSHVPMGRWAEPEEVARAALFLTSPASSYLTGTALALDGGVSVPDGGLAGIPKPPPPPSSAAA</sequence>
<dbReference type="CDD" id="cd05233">
    <property type="entry name" value="SDR_c"/>
    <property type="match status" value="1"/>
</dbReference>
<keyword evidence="5" id="KW-1185">Reference proteome</keyword>
<name>A0A8T4IWF2_9ACTN</name>
<feature type="domain" description="Ketoreductase" evidence="3">
    <location>
        <begin position="18"/>
        <end position="209"/>
    </location>
</feature>
<dbReference type="EMBL" id="JAGSMN010000563">
    <property type="protein sequence ID" value="MBR7675978.1"/>
    <property type="molecule type" value="Genomic_DNA"/>
</dbReference>
<dbReference type="PANTHER" id="PTHR42760">
    <property type="entry name" value="SHORT-CHAIN DEHYDROGENASES/REDUCTASES FAMILY MEMBER"/>
    <property type="match status" value="1"/>
</dbReference>
<comment type="caution">
    <text evidence="4">The sequence shown here is derived from an EMBL/GenBank/DDBJ whole genome shotgun (WGS) entry which is preliminary data.</text>
</comment>
<dbReference type="SMART" id="SM00822">
    <property type="entry name" value="PKS_KR"/>
    <property type="match status" value="1"/>
</dbReference>
<organism evidence="4 5">
    <name type="scientific">Streptomyces daliensis</name>
    <dbReference type="NCBI Taxonomy" id="299421"/>
    <lineage>
        <taxon>Bacteria</taxon>
        <taxon>Bacillati</taxon>
        <taxon>Actinomycetota</taxon>
        <taxon>Actinomycetes</taxon>
        <taxon>Kitasatosporales</taxon>
        <taxon>Streptomycetaceae</taxon>
        <taxon>Streptomyces</taxon>
    </lineage>
</organism>
<dbReference type="SUPFAM" id="SSF51735">
    <property type="entry name" value="NAD(P)-binding Rossmann-fold domains"/>
    <property type="match status" value="1"/>
</dbReference>